<sequence>MAELFKDGRPIQLAISDWEIGVPSLTSRNNGKARWIRGSTSPLDQKGSTGWLADLYGGVQSGWNDYARINIPINEKPITWLQSVLWSYYMTEAESFGINMVIFIHDPTDFDKRAEMTQQADIGTLEKGAGWNAHELDVTTDQFYFYGENTTGTDLTSAAPNYYGLDDFQGDALFKDWTIYRITFDNGWQTANNEFKSAYVADIKINGQIVPLGPLSGKHRKTVKTSQTMLATAKTTDEVIAHHTSSGVDWDFDFGGTGYITKAWLANSADITPRLRLYLFSRPPTGMLNDEGANTNPVTADLPYFLGVIDFPAMSQQGTGDAFALATPNTTGYLPLEFDAPTIYGVLVQRDATATFTNTALTISLTADMEDN</sequence>
<evidence type="ECO:0000313" key="1">
    <source>
        <dbReference type="EMBL" id="KKN03076.1"/>
    </source>
</evidence>
<comment type="caution">
    <text evidence="1">The sequence shown here is derived from an EMBL/GenBank/DDBJ whole genome shotgun (WGS) entry which is preliminary data.</text>
</comment>
<gene>
    <name evidence="1" type="ORF">LCGC14_1111320</name>
</gene>
<reference evidence="1" key="1">
    <citation type="journal article" date="2015" name="Nature">
        <title>Complex archaea that bridge the gap between prokaryotes and eukaryotes.</title>
        <authorList>
            <person name="Spang A."/>
            <person name="Saw J.H."/>
            <person name="Jorgensen S.L."/>
            <person name="Zaremba-Niedzwiedzka K."/>
            <person name="Martijn J."/>
            <person name="Lind A.E."/>
            <person name="van Eijk R."/>
            <person name="Schleper C."/>
            <person name="Guy L."/>
            <person name="Ettema T.J."/>
        </authorList>
    </citation>
    <scope>NUCLEOTIDE SEQUENCE</scope>
</reference>
<protein>
    <submittedName>
        <fullName evidence="1">Uncharacterized protein</fullName>
    </submittedName>
</protein>
<dbReference type="EMBL" id="LAZR01005075">
    <property type="protein sequence ID" value="KKN03076.1"/>
    <property type="molecule type" value="Genomic_DNA"/>
</dbReference>
<dbReference type="AlphaFoldDB" id="A0A0F9PPQ5"/>
<proteinExistence type="predicted"/>
<accession>A0A0F9PPQ5</accession>
<organism evidence="1">
    <name type="scientific">marine sediment metagenome</name>
    <dbReference type="NCBI Taxonomy" id="412755"/>
    <lineage>
        <taxon>unclassified sequences</taxon>
        <taxon>metagenomes</taxon>
        <taxon>ecological metagenomes</taxon>
    </lineage>
</organism>
<name>A0A0F9PPQ5_9ZZZZ</name>